<dbReference type="Gene3D" id="3.40.50.2000">
    <property type="entry name" value="Glycogen Phosphorylase B"/>
    <property type="match status" value="2"/>
</dbReference>
<feature type="domain" description="Glycosyl transferase family 1" evidence="7">
    <location>
        <begin position="122"/>
        <end position="230"/>
    </location>
</feature>
<proteinExistence type="inferred from homology"/>
<evidence type="ECO:0000256" key="2">
    <source>
        <dbReference type="ARBA" id="ARBA00022676"/>
    </source>
</evidence>
<accession>A0A3B0V7Q1</accession>
<evidence type="ECO:0000256" key="4">
    <source>
        <dbReference type="ARBA" id="ARBA00044517"/>
    </source>
</evidence>
<dbReference type="Pfam" id="PF00534">
    <property type="entry name" value="Glycos_transf_1"/>
    <property type="match status" value="1"/>
</dbReference>
<gene>
    <name evidence="9" type="ORF">MNBD_DELTA04-651</name>
</gene>
<feature type="domain" description="tRNA-queuosine alpha-mannosyltransferase N-terminal" evidence="8">
    <location>
        <begin position="1"/>
        <end position="106"/>
    </location>
</feature>
<keyword evidence="3" id="KW-0808">Transferase</keyword>
<dbReference type="PANTHER" id="PTHR13615">
    <property type="entry name" value="GLYCOSYLTRANSFERASE-LIKE 1"/>
    <property type="match status" value="1"/>
</dbReference>
<dbReference type="EMBL" id="UOEY01000080">
    <property type="protein sequence ID" value="VAW39595.1"/>
    <property type="molecule type" value="Genomic_DNA"/>
</dbReference>
<dbReference type="GO" id="GO:0016438">
    <property type="term" value="F:tRNA-queuosine(34) beta-mannosyltransferase activity"/>
    <property type="evidence" value="ECO:0007669"/>
    <property type="project" value="UniProtKB-EC"/>
</dbReference>
<dbReference type="SUPFAM" id="SSF53756">
    <property type="entry name" value="UDP-Glycosyltransferase/glycogen phosphorylase"/>
    <property type="match status" value="1"/>
</dbReference>
<reference evidence="9" key="1">
    <citation type="submission" date="2018-06" db="EMBL/GenBank/DDBJ databases">
        <authorList>
            <person name="Zhirakovskaya E."/>
        </authorList>
    </citation>
    <scope>NUCLEOTIDE SEQUENCE</scope>
</reference>
<evidence type="ECO:0000313" key="9">
    <source>
        <dbReference type="EMBL" id="VAW39595.1"/>
    </source>
</evidence>
<protein>
    <recommendedName>
        <fullName evidence="5">tRNA-queuosine alpha-mannosyltransferase</fullName>
        <ecNumber evidence="4">2.4.1.110</ecNumber>
    </recommendedName>
</protein>
<name>A0A3B0V7Q1_9ZZZZ</name>
<dbReference type="Pfam" id="PF12038">
    <property type="entry name" value="QTMAN_N"/>
    <property type="match status" value="1"/>
</dbReference>
<sequence>LCSTFLDVALLRSLLFTAGLNLPVAVYFHENQFVYPARPGDSSRFQFTALNFTTALAADRLGFNSRYNLETFMQGVGAYLQKATDMDLSSCLDTLAEKSTILYPGLDFSRMDAEQSMPGREVPVIVWNHRWEHDKDPDTFFRVLGELAAEGVEFRLIVLGQSFLRRPKVFALAGEKLRRHIIHFGYVDSERDYLRLLRRGDIVVSTARHEFFGLAVLEAVRCGCRPLVPDGLAYRELYPERYRYPAGGLKPALRSLISQPRAIMDRNESRALTEPYSWPRLAPAYRDWLSFS</sequence>
<comment type="catalytic activity">
    <reaction evidence="6">
        <text>queuosine(34) in tRNA(Asp) + GDP-alpha-D-mannose = O-4''-alpha-D-mannosylqueuosine(34) in tRNA(Asp) + GDP + H(+)</text>
        <dbReference type="Rhea" id="RHEA:12885"/>
        <dbReference type="Rhea" id="RHEA-COMP:18572"/>
        <dbReference type="Rhea" id="RHEA-COMP:18581"/>
        <dbReference type="ChEBI" id="CHEBI:15378"/>
        <dbReference type="ChEBI" id="CHEBI:57527"/>
        <dbReference type="ChEBI" id="CHEBI:58189"/>
        <dbReference type="ChEBI" id="CHEBI:194431"/>
        <dbReference type="ChEBI" id="CHEBI:194442"/>
        <dbReference type="EC" id="2.4.1.110"/>
    </reaction>
    <physiologicalReaction direction="left-to-right" evidence="6">
        <dbReference type="Rhea" id="RHEA:12886"/>
    </physiologicalReaction>
</comment>
<keyword evidence="2" id="KW-0328">Glycosyltransferase</keyword>
<feature type="non-terminal residue" evidence="9">
    <location>
        <position position="1"/>
    </location>
</feature>
<dbReference type="InterPro" id="IPR022701">
    <property type="entry name" value="QTMAN_N"/>
</dbReference>
<dbReference type="AlphaFoldDB" id="A0A3B0V7Q1"/>
<evidence type="ECO:0000256" key="1">
    <source>
        <dbReference type="ARBA" id="ARBA00009481"/>
    </source>
</evidence>
<dbReference type="InterPro" id="IPR001296">
    <property type="entry name" value="Glyco_trans_1"/>
</dbReference>
<evidence type="ECO:0000259" key="7">
    <source>
        <dbReference type="Pfam" id="PF00534"/>
    </source>
</evidence>
<comment type="similarity">
    <text evidence="1">Belongs to the glycosyltransferase group 1 family. Glycosyltransferase 4 subfamily.</text>
</comment>
<evidence type="ECO:0000256" key="5">
    <source>
        <dbReference type="ARBA" id="ARBA00044539"/>
    </source>
</evidence>
<evidence type="ECO:0000259" key="8">
    <source>
        <dbReference type="Pfam" id="PF12038"/>
    </source>
</evidence>
<dbReference type="EC" id="2.4.1.110" evidence="4"/>
<organism evidence="9">
    <name type="scientific">hydrothermal vent metagenome</name>
    <dbReference type="NCBI Taxonomy" id="652676"/>
    <lineage>
        <taxon>unclassified sequences</taxon>
        <taxon>metagenomes</taxon>
        <taxon>ecological metagenomes</taxon>
    </lineage>
</organism>
<dbReference type="InterPro" id="IPR051862">
    <property type="entry name" value="GT-like_domain_containing_1"/>
</dbReference>
<evidence type="ECO:0000256" key="6">
    <source>
        <dbReference type="ARBA" id="ARBA00048439"/>
    </source>
</evidence>
<evidence type="ECO:0000256" key="3">
    <source>
        <dbReference type="ARBA" id="ARBA00022679"/>
    </source>
</evidence>
<dbReference type="PANTHER" id="PTHR13615:SF3">
    <property type="entry name" value="GLYCOSYLTRANSFERASE-LIKE DOMAIN-CONTAINING PROTEIN 1"/>
    <property type="match status" value="1"/>
</dbReference>